<dbReference type="OrthoDB" id="3217549at2759"/>
<dbReference type="AlphaFoldDB" id="A0A369KCL8"/>
<evidence type="ECO:0000313" key="1">
    <source>
        <dbReference type="EMBL" id="RDB30405.1"/>
    </source>
</evidence>
<dbReference type="InParanoid" id="A0A369KCL8"/>
<protein>
    <recommendedName>
        <fullName evidence="3">F-box domain-containing protein</fullName>
    </recommendedName>
</protein>
<proteinExistence type="predicted"/>
<accession>A0A369KCL8</accession>
<evidence type="ECO:0008006" key="3">
    <source>
        <dbReference type="Google" id="ProtNLM"/>
    </source>
</evidence>
<reference evidence="1" key="1">
    <citation type="submission" date="2018-04" db="EMBL/GenBank/DDBJ databases">
        <title>Whole genome sequencing of Hypsizygus marmoreus.</title>
        <authorList>
            <person name="Choi I.-G."/>
            <person name="Min B."/>
            <person name="Kim J.-G."/>
            <person name="Kim S."/>
            <person name="Oh Y.-L."/>
            <person name="Kong W.-S."/>
            <person name="Park H."/>
            <person name="Jeong J."/>
            <person name="Song E.-S."/>
        </authorList>
    </citation>
    <scope>NUCLEOTIDE SEQUENCE [LARGE SCALE GENOMIC DNA]</scope>
    <source>
        <strain evidence="1">51987-8</strain>
    </source>
</reference>
<sequence>MTGHINNFSPEVMQEIFLHCSSFGASAVPSRRSAPLNIAWVCSSWRNLALSIPDLWAALEIGTVRGCVPDVAVLLHHWAKLSRDRPLSITYNLPGNNLANYRVLSAPLVPLTARLQHVHFRLEPQFYLSLLCGQPRIELPLLESLTLASHDALMLWVPPLGSVVNLCQCPLLRRVVLESIPHVHDAPSEAIFYRSIDMAVNINWSIVASLKIVEPRLCAASAIRILAQCTLLAECELSVGYNSVPGNAMPHAVLPHLTSVSVEAQPAPHDQGTSGVVSILNALTLPGLKTLVISAGWVLNEPVSATLLSLQQRSHFLLEHFSLSGSIDVIPLGMLFLAIPTLKTVSLHPYDQSIYRSLLLLLESPWPQNDKLLLPHLHSLELSAHALGIYANSSGKLQYHMVLDHDVIHHYRRLSNLRSPMLFAMLRKRFRGSPNSKDGIVQLKNVTLRTFRSSEEVGCGDDQGLQQAWIDDDDEFRALQSTVQALKQQGIIVQFPVELID</sequence>
<gene>
    <name evidence="1" type="ORF">Hypma_007028</name>
</gene>
<evidence type="ECO:0000313" key="2">
    <source>
        <dbReference type="Proteomes" id="UP000076154"/>
    </source>
</evidence>
<name>A0A369KCL8_HYPMA</name>
<dbReference type="Proteomes" id="UP000076154">
    <property type="component" value="Unassembled WGS sequence"/>
</dbReference>
<comment type="caution">
    <text evidence="1">The sequence shown here is derived from an EMBL/GenBank/DDBJ whole genome shotgun (WGS) entry which is preliminary data.</text>
</comment>
<organism evidence="1 2">
    <name type="scientific">Hypsizygus marmoreus</name>
    <name type="common">White beech mushroom</name>
    <name type="synonym">Agaricus marmoreus</name>
    <dbReference type="NCBI Taxonomy" id="39966"/>
    <lineage>
        <taxon>Eukaryota</taxon>
        <taxon>Fungi</taxon>
        <taxon>Dikarya</taxon>
        <taxon>Basidiomycota</taxon>
        <taxon>Agaricomycotina</taxon>
        <taxon>Agaricomycetes</taxon>
        <taxon>Agaricomycetidae</taxon>
        <taxon>Agaricales</taxon>
        <taxon>Tricholomatineae</taxon>
        <taxon>Lyophyllaceae</taxon>
        <taxon>Hypsizygus</taxon>
    </lineage>
</organism>
<dbReference type="EMBL" id="LUEZ02000005">
    <property type="protein sequence ID" value="RDB30405.1"/>
    <property type="molecule type" value="Genomic_DNA"/>
</dbReference>
<keyword evidence="2" id="KW-1185">Reference proteome</keyword>